<dbReference type="STRING" id="1507870.A0A1V8SQH2"/>
<evidence type="ECO:0008006" key="5">
    <source>
        <dbReference type="Google" id="ProtNLM"/>
    </source>
</evidence>
<dbReference type="Proteomes" id="UP000192596">
    <property type="component" value="Unassembled WGS sequence"/>
</dbReference>
<sequence>MPSRRGGGGGGGVRLSGGPALSETEMSSSVLESDINSSPISLGTRLVLSDSEDDLADTHKYRMPDMGKTRLHIRTKEPMSPSPRHGRGSPRDVTTPTTPRSIRNGRAGTFANGSPRAGRSTAVPDESPRGSISIKGSGDNVSDSDFVNSGLSRAGSIYSLSRVSFTGQLSQLTSMRLPDANTLARRMSSIPTAMEAAKALSDASEQIVLWISKAAEVLAGLDSEDDVEWAAAGGREGIEEVDAAIDRFERLVQVYIVSIERLQTRGDVAKLSVSALRENVTQLERVIVAWKKIKETLKSIKVQVEIAMEWQELWDTVLGEIGQEMDFLNRLVFQMEEKRHEGVFAVGGSIDLTELETIVEEKPKASDRAKNRFSMPPPFSPSSPIHTPDTEENRDDSSLLALYARMQPLRASLDFLPMRLSTFHGRGSANFPTACEDLEHRRDTLEAQWKKLEGDAESLRRELGEDRWVSVFRNAGRQALKMCESVARSFGKLKEHMDAGEFLSNPLAVNKMIENYDAKKLHYGPAIERVLAIIDRGVTDRLTVNGEILRLQADMKRRWSTLQADMRDLDAVLEGLSDAREKQLRDSVSTVLSSERSVNGSLLDGTPGSSPASSVVGNSRTSSLQPSRTPVPLTNGKLRSGSFNTSMHLHSADRQASSSSIPTRTPLTRSTLSGMRSSASPSPYMAPRTTSAMSSSSRKPDNRPRFVSAAKSESRDFAPLSKFEPSPYAKTPVDKKPYAPRYPTSTPPSMIDRRMTPSRNFSAPVTHPNTASRRPQSRLEMPPRKSSLPMPTTPLARPGSAATPKHPSSNLRYASGGSIGYARTYDAVGSTPEMPIGQTTDGNEADCESPLVSALRRPPSSLEKSGKRSSMLPARSASRFGEGSIGMATGDKHKPRWKG</sequence>
<evidence type="ECO:0000256" key="1">
    <source>
        <dbReference type="SAM" id="Coils"/>
    </source>
</evidence>
<dbReference type="PANTHER" id="PTHR37271:SF1">
    <property type="entry name" value="KARYOGAMY PROTEIN KAR9"/>
    <property type="match status" value="1"/>
</dbReference>
<feature type="compositionally biased region" description="Polar residues" evidence="2">
    <location>
        <begin position="587"/>
        <end position="600"/>
    </location>
</feature>
<dbReference type="AlphaFoldDB" id="A0A1V8SQH2"/>
<gene>
    <name evidence="3" type="ORF">B0A48_13385</name>
</gene>
<feature type="compositionally biased region" description="Gly residues" evidence="2">
    <location>
        <begin position="1"/>
        <end position="15"/>
    </location>
</feature>
<dbReference type="GO" id="GO:0031578">
    <property type="term" value="P:mitotic spindle orientation checkpoint signaling"/>
    <property type="evidence" value="ECO:0007669"/>
    <property type="project" value="TreeGrafter"/>
</dbReference>
<feature type="compositionally biased region" description="Basic and acidic residues" evidence="2">
    <location>
        <begin position="56"/>
        <end position="68"/>
    </location>
</feature>
<feature type="region of interest" description="Disordered" evidence="2">
    <location>
        <begin position="1"/>
        <end position="141"/>
    </location>
</feature>
<feature type="compositionally biased region" description="Polar residues" evidence="2">
    <location>
        <begin position="757"/>
        <end position="774"/>
    </location>
</feature>
<feature type="compositionally biased region" description="Polar residues" evidence="2">
    <location>
        <begin position="607"/>
        <end position="628"/>
    </location>
</feature>
<feature type="compositionally biased region" description="Polar residues" evidence="2">
    <location>
        <begin position="641"/>
        <end position="681"/>
    </location>
</feature>
<protein>
    <recommendedName>
        <fullName evidence="5">Karyogamy protein</fullName>
    </recommendedName>
</protein>
<dbReference type="GO" id="GO:0030473">
    <property type="term" value="P:nuclear migration along microtubule"/>
    <property type="evidence" value="ECO:0007669"/>
    <property type="project" value="TreeGrafter"/>
</dbReference>
<proteinExistence type="predicted"/>
<reference evidence="4" key="1">
    <citation type="submission" date="2017-03" db="EMBL/GenBank/DDBJ databases">
        <title>Genomes of endolithic fungi from Antarctica.</title>
        <authorList>
            <person name="Coleine C."/>
            <person name="Masonjones S."/>
            <person name="Stajich J.E."/>
        </authorList>
    </citation>
    <scope>NUCLEOTIDE SEQUENCE [LARGE SCALE GENOMIC DNA]</scope>
    <source>
        <strain evidence="4">CCFEE 5527</strain>
    </source>
</reference>
<dbReference type="InterPro" id="IPR013889">
    <property type="entry name" value="Karyogamy_KAR9"/>
</dbReference>
<dbReference type="GO" id="GO:0051293">
    <property type="term" value="P:establishment of spindle localization"/>
    <property type="evidence" value="ECO:0007669"/>
    <property type="project" value="TreeGrafter"/>
</dbReference>
<name>A0A1V8SQH2_9PEZI</name>
<dbReference type="Pfam" id="PF08580">
    <property type="entry name" value="KAR9"/>
    <property type="match status" value="1"/>
</dbReference>
<accession>A0A1V8SQH2</accession>
<comment type="caution">
    <text evidence="3">The sequence shown here is derived from an EMBL/GenBank/DDBJ whole genome shotgun (WGS) entry which is preliminary data.</text>
</comment>
<keyword evidence="1" id="KW-0175">Coiled coil</keyword>
<dbReference type="GO" id="GO:0005816">
    <property type="term" value="C:spindle pole body"/>
    <property type="evidence" value="ECO:0007669"/>
    <property type="project" value="TreeGrafter"/>
</dbReference>
<organism evidence="3 4">
    <name type="scientific">Cryoendolithus antarcticus</name>
    <dbReference type="NCBI Taxonomy" id="1507870"/>
    <lineage>
        <taxon>Eukaryota</taxon>
        <taxon>Fungi</taxon>
        <taxon>Dikarya</taxon>
        <taxon>Ascomycota</taxon>
        <taxon>Pezizomycotina</taxon>
        <taxon>Dothideomycetes</taxon>
        <taxon>Dothideomycetidae</taxon>
        <taxon>Cladosporiales</taxon>
        <taxon>Cladosporiaceae</taxon>
        <taxon>Cryoendolithus</taxon>
    </lineage>
</organism>
<feature type="compositionally biased region" description="Polar residues" evidence="2">
    <location>
        <begin position="24"/>
        <end position="41"/>
    </location>
</feature>
<feature type="compositionally biased region" description="Polar residues" evidence="2">
    <location>
        <begin position="92"/>
        <end position="101"/>
    </location>
</feature>
<keyword evidence="4" id="KW-1185">Reference proteome</keyword>
<feature type="region of interest" description="Disordered" evidence="2">
    <location>
        <begin position="363"/>
        <end position="394"/>
    </location>
</feature>
<feature type="coiled-coil region" evidence="1">
    <location>
        <begin position="435"/>
        <end position="462"/>
    </location>
</feature>
<dbReference type="OrthoDB" id="5559380at2759"/>
<dbReference type="GO" id="GO:0005938">
    <property type="term" value="C:cell cortex"/>
    <property type="evidence" value="ECO:0007669"/>
    <property type="project" value="TreeGrafter"/>
</dbReference>
<dbReference type="InParanoid" id="A0A1V8SQH2"/>
<evidence type="ECO:0000313" key="4">
    <source>
        <dbReference type="Proteomes" id="UP000192596"/>
    </source>
</evidence>
<dbReference type="EMBL" id="NAJO01000032">
    <property type="protein sequence ID" value="OQO01142.1"/>
    <property type="molecule type" value="Genomic_DNA"/>
</dbReference>
<feature type="region of interest" description="Disordered" evidence="2">
    <location>
        <begin position="587"/>
        <end position="899"/>
    </location>
</feature>
<feature type="compositionally biased region" description="Polar residues" evidence="2">
    <location>
        <begin position="688"/>
        <end position="697"/>
    </location>
</feature>
<evidence type="ECO:0000256" key="2">
    <source>
        <dbReference type="SAM" id="MobiDB-lite"/>
    </source>
</evidence>
<evidence type="ECO:0000313" key="3">
    <source>
        <dbReference type="EMBL" id="OQO01142.1"/>
    </source>
</evidence>
<dbReference type="GO" id="GO:0043332">
    <property type="term" value="C:mating projection tip"/>
    <property type="evidence" value="ECO:0007669"/>
    <property type="project" value="TreeGrafter"/>
</dbReference>
<dbReference type="PANTHER" id="PTHR37271">
    <property type="entry name" value="KARYOGAMY PROTEIN KAR9"/>
    <property type="match status" value="1"/>
</dbReference>